<keyword evidence="1" id="KW-0472">Membrane</keyword>
<protein>
    <submittedName>
        <fullName evidence="2">ABC-2 type transport system permease protein</fullName>
    </submittedName>
</protein>
<dbReference type="RefSeq" id="WP_106210447.1">
    <property type="nucleotide sequence ID" value="NZ_PVTL01000002.1"/>
</dbReference>
<feature type="transmembrane region" description="Helical" evidence="1">
    <location>
        <begin position="123"/>
        <end position="150"/>
    </location>
</feature>
<feature type="transmembrane region" description="Helical" evidence="1">
    <location>
        <begin position="437"/>
        <end position="459"/>
    </location>
</feature>
<dbReference type="Proteomes" id="UP000237983">
    <property type="component" value="Unassembled WGS sequence"/>
</dbReference>
<name>A0A2T0VHB0_9MICO</name>
<keyword evidence="3" id="KW-1185">Reference proteome</keyword>
<feature type="transmembrane region" description="Helical" evidence="1">
    <location>
        <begin position="72"/>
        <end position="97"/>
    </location>
</feature>
<evidence type="ECO:0000313" key="3">
    <source>
        <dbReference type="Proteomes" id="UP000237983"/>
    </source>
</evidence>
<feature type="transmembrane region" description="Helical" evidence="1">
    <location>
        <begin position="350"/>
        <end position="372"/>
    </location>
</feature>
<sequence>MSPVVQLWRVLLRHDRWQLAMWIGGITALAGVSAAAVLAEFSGEAERSALIAVAVSNPAFLFLRGTPDGTSVGALFFFQGFTFISVLAGLMSTFMVVRNTRAEEDSGRAELIAALPLPRQAPLVAAVSLVVLANLLLAVTIAIVLMVVGLDAAGSLFTGLATAGVGIVFTGVAALAALAMPSSRGANGVAASLVGGAYLLRGIGDALGTPSATLTSVEPAWLSWLSPIGWAQRVSPFGEVTALPLLLHLATAGILIGGALVLAGQRDIGSSVLQERSGAARASAVRSTSLGAAWVYQLPALIGWAVGTAVLAALVGVLAPTVASALSDNPALLAILNQVMPGSQTDMVDVFATAILGICGILVAAAGIQAVLRLRAEELTGRAELQLAAPLSRARWLVQHVVVAAATIGVIVVAAGLAAGFAFVLMGEGWERVPSSLSAMLAQIPAALTLAAAAALAFALVPRFTVALGWGALLLAVVLGQFGDLLQLPEWVQDISPFRHTSAMPLESFDPLPAVVMVGVALAGFLLAAAFIERRDIVT</sequence>
<accession>A0A2T0VHB0</accession>
<dbReference type="AlphaFoldDB" id="A0A2T0VHB0"/>
<feature type="transmembrane region" description="Helical" evidence="1">
    <location>
        <begin position="185"/>
        <end position="204"/>
    </location>
</feature>
<reference evidence="2 3" key="1">
    <citation type="submission" date="2018-03" db="EMBL/GenBank/DDBJ databases">
        <title>Genomic Encyclopedia of Type Strains, Phase III (KMG-III): the genomes of soil and plant-associated and newly described type strains.</title>
        <authorList>
            <person name="Whitman W."/>
        </authorList>
    </citation>
    <scope>NUCLEOTIDE SEQUENCE [LARGE SCALE GENOMIC DNA]</scope>
    <source>
        <strain evidence="2 3">CGMCC 1.12484</strain>
    </source>
</reference>
<evidence type="ECO:0000313" key="2">
    <source>
        <dbReference type="EMBL" id="PRY69565.1"/>
    </source>
</evidence>
<feature type="transmembrane region" description="Helical" evidence="1">
    <location>
        <begin position="512"/>
        <end position="532"/>
    </location>
</feature>
<keyword evidence="1" id="KW-1133">Transmembrane helix</keyword>
<feature type="transmembrane region" description="Helical" evidence="1">
    <location>
        <begin position="48"/>
        <end position="66"/>
    </location>
</feature>
<feature type="transmembrane region" description="Helical" evidence="1">
    <location>
        <begin position="401"/>
        <end position="425"/>
    </location>
</feature>
<proteinExistence type="predicted"/>
<evidence type="ECO:0000256" key="1">
    <source>
        <dbReference type="SAM" id="Phobius"/>
    </source>
</evidence>
<comment type="caution">
    <text evidence="2">The sequence shown here is derived from an EMBL/GenBank/DDBJ whole genome shotgun (WGS) entry which is preliminary data.</text>
</comment>
<feature type="transmembrane region" description="Helical" evidence="1">
    <location>
        <begin position="245"/>
        <end position="264"/>
    </location>
</feature>
<feature type="transmembrane region" description="Helical" evidence="1">
    <location>
        <begin position="156"/>
        <end position="178"/>
    </location>
</feature>
<feature type="transmembrane region" description="Helical" evidence="1">
    <location>
        <begin position="466"/>
        <end position="483"/>
    </location>
</feature>
<feature type="transmembrane region" description="Helical" evidence="1">
    <location>
        <begin position="20"/>
        <end position="41"/>
    </location>
</feature>
<keyword evidence="1" id="KW-0812">Transmembrane</keyword>
<dbReference type="EMBL" id="PVTL01000002">
    <property type="protein sequence ID" value="PRY69565.1"/>
    <property type="molecule type" value="Genomic_DNA"/>
</dbReference>
<feature type="transmembrane region" description="Helical" evidence="1">
    <location>
        <begin position="301"/>
        <end position="323"/>
    </location>
</feature>
<gene>
    <name evidence="2" type="ORF">B0I08_102241</name>
</gene>
<dbReference type="OrthoDB" id="2014935at2"/>
<organism evidence="2 3">
    <name type="scientific">Glaciihabitans tibetensis</name>
    <dbReference type="NCBI Taxonomy" id="1266600"/>
    <lineage>
        <taxon>Bacteria</taxon>
        <taxon>Bacillati</taxon>
        <taxon>Actinomycetota</taxon>
        <taxon>Actinomycetes</taxon>
        <taxon>Micrococcales</taxon>
        <taxon>Microbacteriaceae</taxon>
        <taxon>Glaciihabitans</taxon>
    </lineage>
</organism>